<evidence type="ECO:0000256" key="2">
    <source>
        <dbReference type="ARBA" id="ARBA00009870"/>
    </source>
</evidence>
<dbReference type="InterPro" id="IPR039781">
    <property type="entry name" value="Rad21/Rec8-like"/>
</dbReference>
<dbReference type="EMBL" id="JAVYJV010000018">
    <property type="protein sequence ID" value="KAK4346211.1"/>
    <property type="molecule type" value="Genomic_DNA"/>
</dbReference>
<evidence type="ECO:0000256" key="4">
    <source>
        <dbReference type="SAM" id="MobiDB-lite"/>
    </source>
</evidence>
<protein>
    <recommendedName>
        <fullName evidence="9">Sister chromatid cohesion 1 protein 2</fullName>
    </recommendedName>
</protein>
<feature type="region of interest" description="Disordered" evidence="4">
    <location>
        <begin position="644"/>
        <end position="663"/>
    </location>
</feature>
<gene>
    <name evidence="7" type="ORF">RND71_032550</name>
</gene>
<dbReference type="InterPro" id="IPR006909">
    <property type="entry name" value="Rad21/Rec8_C_eu"/>
</dbReference>
<keyword evidence="8" id="KW-1185">Reference proteome</keyword>
<dbReference type="GO" id="GO:0005634">
    <property type="term" value="C:nucleus"/>
    <property type="evidence" value="ECO:0007669"/>
    <property type="project" value="UniProtKB-SubCell"/>
</dbReference>
<evidence type="ECO:0000259" key="6">
    <source>
        <dbReference type="Pfam" id="PF04825"/>
    </source>
</evidence>
<dbReference type="InterPro" id="IPR006910">
    <property type="entry name" value="Rad21_Rec8_N"/>
</dbReference>
<feature type="domain" description="Rad21/Rec8-like protein N-terminal" evidence="6">
    <location>
        <begin position="1"/>
        <end position="90"/>
    </location>
</feature>
<feature type="region of interest" description="Disordered" evidence="4">
    <location>
        <begin position="618"/>
        <end position="637"/>
    </location>
</feature>
<dbReference type="PANTHER" id="PTHR12585:SF73">
    <property type="entry name" value="SISTER CHROMATID COHESION 1 PROTEIN 2"/>
    <property type="match status" value="1"/>
</dbReference>
<dbReference type="InterPro" id="IPR023093">
    <property type="entry name" value="ScpA-like_C"/>
</dbReference>
<proteinExistence type="inferred from homology"/>
<evidence type="ECO:0000259" key="5">
    <source>
        <dbReference type="Pfam" id="PF04824"/>
    </source>
</evidence>
<comment type="subcellular location">
    <subcellularLocation>
        <location evidence="1">Nucleus</location>
    </subcellularLocation>
</comment>
<dbReference type="PANTHER" id="PTHR12585">
    <property type="entry name" value="SCC1 / RAD21 FAMILY MEMBER"/>
    <property type="match status" value="1"/>
</dbReference>
<accession>A0AAE1V0K4</accession>
<evidence type="ECO:0000256" key="1">
    <source>
        <dbReference type="ARBA" id="ARBA00004123"/>
    </source>
</evidence>
<dbReference type="GO" id="GO:0007062">
    <property type="term" value="P:sister chromatid cohesion"/>
    <property type="evidence" value="ECO:0007669"/>
    <property type="project" value="InterPro"/>
</dbReference>
<sequence length="783" mass="87821">MFYSQLLLSKKGPLGTIWIAAHCHKRLNKEQIQQTNITSSVDKILLDLPVVTYRILGHLLLGVVRIYSKKVEYLFHDCNNVLVKLVDFATRKRPTSKLSALRIEGMRAPAPSITRPKRFELDSFDLEVLEDQDPNSGHVASREEIMLSDARENEQTGFGLSRKYEEHVSHSESLTTDHTPVRDIRSPHLMDKDFDVRPSLGSGHVAAMWDLNETRFSLEERFEPMTFGDIEIQMTSDKTADHLSDDEKMKESNAGNLVNEEHLYENKSSLEEHAEPMIVAYAETETNIDQRSEKIHQPIELLKHPDVGVNVDNEGSAGLGESVLVEKHFGFEKKKASSSRNGKDRTKDDRSVSLCIDVTPEIKRSGSTSPDFISVRTPAIKERTRISRKRKCIFDESIVIPNEYGSSLFQPFKVHCTKIFLCRIDLRETQLFILCCTVHVIVLMSCSSTLEFSNYLLVFKRWIGDANDLVCKRRKAPHSNYLAWKVHKISSLPQSFEEPLIPCVGLSIDIISAICKIKSTRDGPAETGVVPLHVDIPESPNKLRSGEQIPIAPATSLHEDIPIAPATSLHEDIPIAPATSLHEDIPESPGTLRCGEQIPIPPVASLHVGVTEYPNTLRHDGEQTPIAPATPVTGSSSLRFHDMGGTSRSHIEPASSTESTEIGARPSEDIEFEMNLMDEEINSFEGDTSGKCKFSLRTRKVARFLLECFLARKGKEEVEAVNLSLLLKGKTKRDSARVFYEILVLKSGGWIDARQDDAYSDILLQELSRLKQTFEAEGFHPKS</sequence>
<evidence type="ECO:0000313" key="7">
    <source>
        <dbReference type="EMBL" id="KAK4346211.1"/>
    </source>
</evidence>
<dbReference type="InterPro" id="IPR036390">
    <property type="entry name" value="WH_DNA-bd_sf"/>
</dbReference>
<evidence type="ECO:0000256" key="3">
    <source>
        <dbReference type="ARBA" id="ARBA00023242"/>
    </source>
</evidence>
<dbReference type="GO" id="GO:1990414">
    <property type="term" value="P:replication-born double-strand break repair via sister chromatid exchange"/>
    <property type="evidence" value="ECO:0007669"/>
    <property type="project" value="TreeGrafter"/>
</dbReference>
<dbReference type="Pfam" id="PF04824">
    <property type="entry name" value="Rad21_Rec8"/>
    <property type="match status" value="1"/>
</dbReference>
<dbReference type="AlphaFoldDB" id="A0AAE1V0K4"/>
<dbReference type="SUPFAM" id="SSF46785">
    <property type="entry name" value="Winged helix' DNA-binding domain"/>
    <property type="match status" value="1"/>
</dbReference>
<name>A0AAE1V0K4_9SOLA</name>
<organism evidence="7 8">
    <name type="scientific">Anisodus tanguticus</name>
    <dbReference type="NCBI Taxonomy" id="243964"/>
    <lineage>
        <taxon>Eukaryota</taxon>
        <taxon>Viridiplantae</taxon>
        <taxon>Streptophyta</taxon>
        <taxon>Embryophyta</taxon>
        <taxon>Tracheophyta</taxon>
        <taxon>Spermatophyta</taxon>
        <taxon>Magnoliopsida</taxon>
        <taxon>eudicotyledons</taxon>
        <taxon>Gunneridae</taxon>
        <taxon>Pentapetalae</taxon>
        <taxon>asterids</taxon>
        <taxon>lamiids</taxon>
        <taxon>Solanales</taxon>
        <taxon>Solanaceae</taxon>
        <taxon>Solanoideae</taxon>
        <taxon>Hyoscyameae</taxon>
        <taxon>Anisodus</taxon>
    </lineage>
</organism>
<evidence type="ECO:0000313" key="8">
    <source>
        <dbReference type="Proteomes" id="UP001291623"/>
    </source>
</evidence>
<dbReference type="GO" id="GO:0003682">
    <property type="term" value="F:chromatin binding"/>
    <property type="evidence" value="ECO:0007669"/>
    <property type="project" value="TreeGrafter"/>
</dbReference>
<comment type="caution">
    <text evidence="7">The sequence shown here is derived from an EMBL/GenBank/DDBJ whole genome shotgun (WGS) entry which is preliminary data.</text>
</comment>
<evidence type="ECO:0008006" key="9">
    <source>
        <dbReference type="Google" id="ProtNLM"/>
    </source>
</evidence>
<dbReference type="Pfam" id="PF04825">
    <property type="entry name" value="Rad21_Rec8_N"/>
    <property type="match status" value="1"/>
</dbReference>
<dbReference type="Proteomes" id="UP001291623">
    <property type="component" value="Unassembled WGS sequence"/>
</dbReference>
<dbReference type="GO" id="GO:0008278">
    <property type="term" value="C:cohesin complex"/>
    <property type="evidence" value="ECO:0007669"/>
    <property type="project" value="InterPro"/>
</dbReference>
<dbReference type="Gene3D" id="1.10.10.580">
    <property type="entry name" value="Structural maintenance of chromosome 1. Chain E"/>
    <property type="match status" value="1"/>
</dbReference>
<dbReference type="CDD" id="cd21793">
    <property type="entry name" value="Rad21_Rec8_M_AtSYN1-like"/>
    <property type="match status" value="1"/>
</dbReference>
<feature type="domain" description="Rad21/Rec8-like protein C-terminal eukaryotic" evidence="5">
    <location>
        <begin position="717"/>
        <end position="765"/>
    </location>
</feature>
<comment type="similarity">
    <text evidence="2">Belongs to the rad21 family.</text>
</comment>
<reference evidence="7" key="1">
    <citation type="submission" date="2023-12" db="EMBL/GenBank/DDBJ databases">
        <title>Genome assembly of Anisodus tanguticus.</title>
        <authorList>
            <person name="Wang Y.-J."/>
        </authorList>
    </citation>
    <scope>NUCLEOTIDE SEQUENCE</scope>
    <source>
        <strain evidence="7">KB-2021</strain>
        <tissue evidence="7">Leaf</tissue>
    </source>
</reference>
<keyword evidence="3" id="KW-0539">Nucleus</keyword>